<dbReference type="AlphaFoldDB" id="A6IVM0"/>
<reference evidence="1 2" key="1">
    <citation type="submission" date="2005-09" db="EMBL/GenBank/DDBJ databases">
        <authorList>
            <person name="Mural R.J."/>
            <person name="Li P.W."/>
            <person name="Adams M.D."/>
            <person name="Amanatides P.G."/>
            <person name="Baden-Tillson H."/>
            <person name="Barnstead M."/>
            <person name="Chin S.H."/>
            <person name="Dew I."/>
            <person name="Evans C.A."/>
            <person name="Ferriera S."/>
            <person name="Flanigan M."/>
            <person name="Fosler C."/>
            <person name="Glodek A."/>
            <person name="Gu Z."/>
            <person name="Holt R.A."/>
            <person name="Jennings D."/>
            <person name="Kraft C.L."/>
            <person name="Lu F."/>
            <person name="Nguyen T."/>
            <person name="Nusskern D.R."/>
            <person name="Pfannkoch C.M."/>
            <person name="Sitter C."/>
            <person name="Sutton G.G."/>
            <person name="Venter J.C."/>
            <person name="Wang Z."/>
            <person name="Woodage T."/>
            <person name="Zheng X.H."/>
            <person name="Zhong F."/>
        </authorList>
    </citation>
    <scope>NUCLEOTIDE SEQUENCE [LARGE SCALE GENOMIC DNA]</scope>
    <source>
        <strain>BN</strain>
        <strain evidence="2">Sprague-Dawley</strain>
    </source>
</reference>
<evidence type="ECO:0000313" key="2">
    <source>
        <dbReference type="Proteomes" id="UP000234681"/>
    </source>
</evidence>
<dbReference type="Proteomes" id="UP000234681">
    <property type="component" value="Chromosome 16"/>
</dbReference>
<organism evidence="1 2">
    <name type="scientific">Rattus norvegicus</name>
    <name type="common">Rat</name>
    <dbReference type="NCBI Taxonomy" id="10116"/>
    <lineage>
        <taxon>Eukaryota</taxon>
        <taxon>Metazoa</taxon>
        <taxon>Chordata</taxon>
        <taxon>Craniata</taxon>
        <taxon>Vertebrata</taxon>
        <taxon>Euteleostomi</taxon>
        <taxon>Mammalia</taxon>
        <taxon>Eutheria</taxon>
        <taxon>Euarchontoglires</taxon>
        <taxon>Glires</taxon>
        <taxon>Rodentia</taxon>
        <taxon>Myomorpha</taxon>
        <taxon>Muroidea</taxon>
        <taxon>Muridae</taxon>
        <taxon>Murinae</taxon>
        <taxon>Rattus</taxon>
    </lineage>
</organism>
<name>A6IVM0_RAT</name>
<protein>
    <submittedName>
        <fullName evidence="1">RCG63565</fullName>
    </submittedName>
</protein>
<dbReference type="EMBL" id="CH473970">
    <property type="protein sequence ID" value="EDM09202.1"/>
    <property type="molecule type" value="Genomic_DNA"/>
</dbReference>
<accession>A6IVM0</accession>
<evidence type="ECO:0000313" key="1">
    <source>
        <dbReference type="EMBL" id="EDM09202.1"/>
    </source>
</evidence>
<proteinExistence type="predicted"/>
<sequence length="95" mass="10905">MTNPIGKQCELTPNVWERFTSRDDITRLPGWQVAELGSGRRRFWLCFGESRCHFMQENIEGPICSRDSDTEPSCESLTSSSKPVVLNGYHPLTQW</sequence>
<gene>
    <name evidence="1" type="ORF">rCG_63565</name>
</gene>